<sequence length="75" mass="7523">MGLSAGPTNCVGIFSSDGVGIFPFGGGIGFWWQWIVGLVDDVFGGEKRSTAVVVIGSSEHGGDQTAGACSGDEGD</sequence>
<accession>A0AAV2DZI9</accession>
<organism evidence="1 2">
    <name type="scientific">Linum trigynum</name>
    <dbReference type="NCBI Taxonomy" id="586398"/>
    <lineage>
        <taxon>Eukaryota</taxon>
        <taxon>Viridiplantae</taxon>
        <taxon>Streptophyta</taxon>
        <taxon>Embryophyta</taxon>
        <taxon>Tracheophyta</taxon>
        <taxon>Spermatophyta</taxon>
        <taxon>Magnoliopsida</taxon>
        <taxon>eudicotyledons</taxon>
        <taxon>Gunneridae</taxon>
        <taxon>Pentapetalae</taxon>
        <taxon>rosids</taxon>
        <taxon>fabids</taxon>
        <taxon>Malpighiales</taxon>
        <taxon>Linaceae</taxon>
        <taxon>Linum</taxon>
    </lineage>
</organism>
<evidence type="ECO:0000313" key="1">
    <source>
        <dbReference type="EMBL" id="CAL1378884.1"/>
    </source>
</evidence>
<dbReference type="Proteomes" id="UP001497516">
    <property type="component" value="Chromosome 3"/>
</dbReference>
<name>A0AAV2DZI9_9ROSI</name>
<dbReference type="EMBL" id="OZ034816">
    <property type="protein sequence ID" value="CAL1378884.1"/>
    <property type="molecule type" value="Genomic_DNA"/>
</dbReference>
<reference evidence="1 2" key="1">
    <citation type="submission" date="2024-04" db="EMBL/GenBank/DDBJ databases">
        <authorList>
            <person name="Fracassetti M."/>
        </authorList>
    </citation>
    <scope>NUCLEOTIDE SEQUENCE [LARGE SCALE GENOMIC DNA]</scope>
</reference>
<proteinExistence type="predicted"/>
<keyword evidence="2" id="KW-1185">Reference proteome</keyword>
<gene>
    <name evidence="1" type="ORF">LTRI10_LOCUS20433</name>
</gene>
<dbReference type="AlphaFoldDB" id="A0AAV2DZI9"/>
<protein>
    <submittedName>
        <fullName evidence="1">Uncharacterized protein</fullName>
    </submittedName>
</protein>
<evidence type="ECO:0000313" key="2">
    <source>
        <dbReference type="Proteomes" id="UP001497516"/>
    </source>
</evidence>